<dbReference type="Pfam" id="PF13561">
    <property type="entry name" value="adh_short_C2"/>
    <property type="match status" value="1"/>
</dbReference>
<name>A0AA40E3K8_9PEZI</name>
<comment type="caution">
    <text evidence="5">The sequence shown here is derived from an EMBL/GenBank/DDBJ whole genome shotgun (WGS) entry which is preliminary data.</text>
</comment>
<dbReference type="Gene3D" id="3.40.50.720">
    <property type="entry name" value="NAD(P)-binding Rossmann-like Domain"/>
    <property type="match status" value="1"/>
</dbReference>
<keyword evidence="3" id="KW-0560">Oxidoreductase</keyword>
<dbReference type="EMBL" id="JAUIRO010000002">
    <property type="protein sequence ID" value="KAK0726784.1"/>
    <property type="molecule type" value="Genomic_DNA"/>
</dbReference>
<dbReference type="SUPFAM" id="SSF51735">
    <property type="entry name" value="NAD(P)-binding Rossmann-fold domains"/>
    <property type="match status" value="1"/>
</dbReference>
<dbReference type="AlphaFoldDB" id="A0AA40E3K8"/>
<evidence type="ECO:0000256" key="1">
    <source>
        <dbReference type="ARBA" id="ARBA00006484"/>
    </source>
</evidence>
<reference evidence="5" key="1">
    <citation type="submission" date="2023-06" db="EMBL/GenBank/DDBJ databases">
        <title>Genome-scale phylogeny and comparative genomics of the fungal order Sordariales.</title>
        <authorList>
            <consortium name="Lawrence Berkeley National Laboratory"/>
            <person name="Hensen N."/>
            <person name="Bonometti L."/>
            <person name="Westerberg I."/>
            <person name="Brannstrom I.O."/>
            <person name="Guillou S."/>
            <person name="Cros-Aarteil S."/>
            <person name="Calhoun S."/>
            <person name="Haridas S."/>
            <person name="Kuo A."/>
            <person name="Mondo S."/>
            <person name="Pangilinan J."/>
            <person name="Riley R."/>
            <person name="LaButti K."/>
            <person name="Andreopoulos B."/>
            <person name="Lipzen A."/>
            <person name="Chen C."/>
            <person name="Yanf M."/>
            <person name="Daum C."/>
            <person name="Ng V."/>
            <person name="Clum A."/>
            <person name="Steindorff A."/>
            <person name="Ohm R."/>
            <person name="Martin F."/>
            <person name="Silar P."/>
            <person name="Natvig D."/>
            <person name="Lalanne C."/>
            <person name="Gautier V."/>
            <person name="Ament-velasquez S.L."/>
            <person name="Kruys A."/>
            <person name="Hutchinson M.I."/>
            <person name="Powell A.J."/>
            <person name="Barry K."/>
            <person name="Miller A.N."/>
            <person name="Grigoriev I.V."/>
            <person name="Debuchy R."/>
            <person name="Gladieux P."/>
            <person name="Thoren M.H."/>
            <person name="Johannesson H."/>
        </authorList>
    </citation>
    <scope>NUCLEOTIDE SEQUENCE</scope>
    <source>
        <strain evidence="5">SMH2392-1A</strain>
    </source>
</reference>
<comment type="similarity">
    <text evidence="1">Belongs to the short-chain dehydrogenases/reductases (SDR) family.</text>
</comment>
<dbReference type="PRINTS" id="PR00081">
    <property type="entry name" value="GDHRDH"/>
</dbReference>
<accession>A0AA40E3K8</accession>
<dbReference type="InterPro" id="IPR036291">
    <property type="entry name" value="NAD(P)-bd_dom_sf"/>
</dbReference>
<protein>
    <recommendedName>
        <fullName evidence="4">Ketoreductase domain-containing protein</fullName>
    </recommendedName>
</protein>
<organism evidence="5 6">
    <name type="scientific">Lasiosphaeria miniovina</name>
    <dbReference type="NCBI Taxonomy" id="1954250"/>
    <lineage>
        <taxon>Eukaryota</taxon>
        <taxon>Fungi</taxon>
        <taxon>Dikarya</taxon>
        <taxon>Ascomycota</taxon>
        <taxon>Pezizomycotina</taxon>
        <taxon>Sordariomycetes</taxon>
        <taxon>Sordariomycetidae</taxon>
        <taxon>Sordariales</taxon>
        <taxon>Lasiosphaeriaceae</taxon>
        <taxon>Lasiosphaeria</taxon>
    </lineage>
</organism>
<dbReference type="PANTHER" id="PTHR48107">
    <property type="entry name" value="NADPH-DEPENDENT ALDEHYDE REDUCTASE-LIKE PROTEIN, CHLOROPLASTIC-RELATED"/>
    <property type="match status" value="1"/>
</dbReference>
<gene>
    <name evidence="5" type="ORF">B0T26DRAFT_798966</name>
</gene>
<dbReference type="RefSeq" id="XP_060299640.1">
    <property type="nucleotide sequence ID" value="XM_060446961.1"/>
</dbReference>
<dbReference type="PANTHER" id="PTHR48107:SF7">
    <property type="entry name" value="RE15974P"/>
    <property type="match status" value="1"/>
</dbReference>
<dbReference type="InterPro" id="IPR057326">
    <property type="entry name" value="KR_dom"/>
</dbReference>
<dbReference type="GeneID" id="85330231"/>
<dbReference type="FunFam" id="3.40.50.720:FF:000084">
    <property type="entry name" value="Short-chain dehydrogenase reductase"/>
    <property type="match status" value="1"/>
</dbReference>
<dbReference type="SMART" id="SM00822">
    <property type="entry name" value="PKS_KR"/>
    <property type="match status" value="1"/>
</dbReference>
<dbReference type="InterPro" id="IPR002347">
    <property type="entry name" value="SDR_fam"/>
</dbReference>
<sequence>MLLSGKVALVTGASTGIGRAVALRLAADGAAVIASYGSDAAGAKEVVDQIGSGRALAVQADSRSPESLERLVGDAVAKFGKIDILVAAAGVMPTVPLAGLTSDSFDDVFNINVKAPLLLCQKAAPHMPTGSHIVLFSTTLCAASTVMPHYLLYVASKGAIEQATRVLAKDLGKKGISVNCVAPGPTSSRGFHANQTDLSLKMAAGATPSGRLGEPDDIADAVAFLCGDDSRWVAGQTIRVNGGMA</sequence>
<dbReference type="GO" id="GO:0016614">
    <property type="term" value="F:oxidoreductase activity, acting on CH-OH group of donors"/>
    <property type="evidence" value="ECO:0007669"/>
    <property type="project" value="UniProtKB-ARBA"/>
</dbReference>
<feature type="domain" description="Ketoreductase" evidence="4">
    <location>
        <begin position="6"/>
        <end position="184"/>
    </location>
</feature>
<keyword evidence="2" id="KW-0521">NADP</keyword>
<evidence type="ECO:0000256" key="2">
    <source>
        <dbReference type="ARBA" id="ARBA00022857"/>
    </source>
</evidence>
<evidence type="ECO:0000313" key="5">
    <source>
        <dbReference type="EMBL" id="KAK0726784.1"/>
    </source>
</evidence>
<evidence type="ECO:0000256" key="3">
    <source>
        <dbReference type="ARBA" id="ARBA00023002"/>
    </source>
</evidence>
<evidence type="ECO:0000313" key="6">
    <source>
        <dbReference type="Proteomes" id="UP001172101"/>
    </source>
</evidence>
<dbReference type="PRINTS" id="PR00080">
    <property type="entry name" value="SDRFAMILY"/>
</dbReference>
<keyword evidence="6" id="KW-1185">Reference proteome</keyword>
<evidence type="ECO:0000259" key="4">
    <source>
        <dbReference type="SMART" id="SM00822"/>
    </source>
</evidence>
<dbReference type="Proteomes" id="UP001172101">
    <property type="component" value="Unassembled WGS sequence"/>
</dbReference>
<proteinExistence type="inferred from homology"/>